<dbReference type="GO" id="GO:0005524">
    <property type="term" value="F:ATP binding"/>
    <property type="evidence" value="ECO:0007669"/>
    <property type="project" value="UniProtKB-KW"/>
</dbReference>
<feature type="domain" description="CRIB" evidence="18">
    <location>
        <begin position="193"/>
        <end position="206"/>
    </location>
</feature>
<feature type="compositionally biased region" description="Polar residues" evidence="15">
    <location>
        <begin position="469"/>
        <end position="486"/>
    </location>
</feature>
<dbReference type="SUPFAM" id="SSF56112">
    <property type="entry name" value="Protein kinase-like (PK-like)"/>
    <property type="match status" value="1"/>
</dbReference>
<dbReference type="PROSITE" id="PS50003">
    <property type="entry name" value="PH_DOMAIN"/>
    <property type="match status" value="1"/>
</dbReference>
<evidence type="ECO:0000259" key="18">
    <source>
        <dbReference type="PROSITE" id="PS50108"/>
    </source>
</evidence>
<dbReference type="CDD" id="cd01093">
    <property type="entry name" value="CRIB_PAK_like"/>
    <property type="match status" value="1"/>
</dbReference>
<protein>
    <recommendedName>
        <fullName evidence="3">non-specific serine/threonine protein kinase</fullName>
        <ecNumber evidence="3">2.7.11.1</ecNumber>
    </recommendedName>
</protein>
<evidence type="ECO:0000256" key="9">
    <source>
        <dbReference type="ARBA" id="ARBA00022741"/>
    </source>
</evidence>
<keyword evidence="4" id="KW-0963">Cytoplasm</keyword>
<keyword evidence="9" id="KW-0547">Nucleotide-binding</keyword>
<dbReference type="PANTHER" id="PTHR45832">
    <property type="entry name" value="SERINE/THREONINE-PROTEIN KINASE SAMKA-RELATED-RELATED"/>
    <property type="match status" value="1"/>
</dbReference>
<comment type="subcellular location">
    <subcellularLocation>
        <location evidence="1">Cytoplasm</location>
        <location evidence="1">Cytoskeleton</location>
    </subcellularLocation>
</comment>
<name>A0AAN4Z046_ASPOZ</name>
<keyword evidence="5" id="KW-0589">Pheromone response</keyword>
<gene>
    <name evidence="19" type="ORF">Aory04_001259300</name>
</gene>
<dbReference type="GO" id="GO:0005856">
    <property type="term" value="C:cytoskeleton"/>
    <property type="evidence" value="ECO:0007669"/>
    <property type="project" value="UniProtKB-SubCell"/>
</dbReference>
<evidence type="ECO:0000256" key="8">
    <source>
        <dbReference type="ARBA" id="ARBA00022679"/>
    </source>
</evidence>
<dbReference type="InterPro" id="IPR000719">
    <property type="entry name" value="Prot_kinase_dom"/>
</dbReference>
<feature type="region of interest" description="Disordered" evidence="15">
    <location>
        <begin position="264"/>
        <end position="499"/>
    </location>
</feature>
<evidence type="ECO:0000259" key="16">
    <source>
        <dbReference type="PROSITE" id="PS50003"/>
    </source>
</evidence>
<dbReference type="FunFam" id="3.30.200.20:FF:000705">
    <property type="entry name" value="Non-specific serine/threonine protein kinase"/>
    <property type="match status" value="1"/>
</dbReference>
<feature type="compositionally biased region" description="Basic and acidic residues" evidence="15">
    <location>
        <begin position="333"/>
        <end position="365"/>
    </location>
</feature>
<evidence type="ECO:0000256" key="5">
    <source>
        <dbReference type="ARBA" id="ARBA00022507"/>
    </source>
</evidence>
<dbReference type="SMART" id="SM00233">
    <property type="entry name" value="PH"/>
    <property type="match status" value="1"/>
</dbReference>
<accession>A0AAN4Z046</accession>
<keyword evidence="12" id="KW-0206">Cytoskeleton</keyword>
<dbReference type="InterPro" id="IPR051931">
    <property type="entry name" value="PAK3-like"/>
</dbReference>
<evidence type="ECO:0000313" key="20">
    <source>
        <dbReference type="Proteomes" id="UP001165205"/>
    </source>
</evidence>
<evidence type="ECO:0000256" key="3">
    <source>
        <dbReference type="ARBA" id="ARBA00012513"/>
    </source>
</evidence>
<comment type="catalytic activity">
    <reaction evidence="13">
        <text>L-threonyl-[protein] + ATP = O-phospho-L-threonyl-[protein] + ADP + H(+)</text>
        <dbReference type="Rhea" id="RHEA:46608"/>
        <dbReference type="Rhea" id="RHEA-COMP:11060"/>
        <dbReference type="Rhea" id="RHEA-COMP:11605"/>
        <dbReference type="ChEBI" id="CHEBI:15378"/>
        <dbReference type="ChEBI" id="CHEBI:30013"/>
        <dbReference type="ChEBI" id="CHEBI:30616"/>
        <dbReference type="ChEBI" id="CHEBI:61977"/>
        <dbReference type="ChEBI" id="CHEBI:456216"/>
        <dbReference type="EC" id="2.7.11.1"/>
    </reaction>
</comment>
<dbReference type="CDD" id="cd13279">
    <property type="entry name" value="PH_Cla4_Ste20"/>
    <property type="match status" value="1"/>
</dbReference>
<dbReference type="PROSITE" id="PS50108">
    <property type="entry name" value="CRIB"/>
    <property type="match status" value="1"/>
</dbReference>
<comment type="catalytic activity">
    <reaction evidence="14">
        <text>L-seryl-[protein] + ATP = O-phospho-L-seryl-[protein] + ADP + H(+)</text>
        <dbReference type="Rhea" id="RHEA:17989"/>
        <dbReference type="Rhea" id="RHEA-COMP:9863"/>
        <dbReference type="Rhea" id="RHEA-COMP:11604"/>
        <dbReference type="ChEBI" id="CHEBI:15378"/>
        <dbReference type="ChEBI" id="CHEBI:29999"/>
        <dbReference type="ChEBI" id="CHEBI:30616"/>
        <dbReference type="ChEBI" id="CHEBI:83421"/>
        <dbReference type="ChEBI" id="CHEBI:456216"/>
        <dbReference type="EC" id="2.7.11.1"/>
    </reaction>
</comment>
<dbReference type="SUPFAM" id="SSF47912">
    <property type="entry name" value="Wiscott-Aldrich syndrome protein, WASP, C-terminal domain"/>
    <property type="match status" value="1"/>
</dbReference>
<dbReference type="GO" id="GO:0019236">
    <property type="term" value="P:response to pheromone"/>
    <property type="evidence" value="ECO:0007669"/>
    <property type="project" value="UniProtKB-KW"/>
</dbReference>
<dbReference type="InterPro" id="IPR011026">
    <property type="entry name" value="WAS_C"/>
</dbReference>
<feature type="domain" description="PH" evidence="16">
    <location>
        <begin position="77"/>
        <end position="188"/>
    </location>
</feature>
<comment type="caution">
    <text evidence="19">The sequence shown here is derived from an EMBL/GenBank/DDBJ whole genome shotgun (WGS) entry which is preliminary data.</text>
</comment>
<dbReference type="GO" id="GO:0007015">
    <property type="term" value="P:actin filament organization"/>
    <property type="evidence" value="ECO:0007669"/>
    <property type="project" value="InterPro"/>
</dbReference>
<evidence type="ECO:0000256" key="7">
    <source>
        <dbReference type="ARBA" id="ARBA00022553"/>
    </source>
</evidence>
<evidence type="ECO:0000256" key="13">
    <source>
        <dbReference type="ARBA" id="ARBA00047899"/>
    </source>
</evidence>
<feature type="compositionally biased region" description="Pro residues" evidence="15">
    <location>
        <begin position="487"/>
        <end position="499"/>
    </location>
</feature>
<dbReference type="InterPro" id="IPR033923">
    <property type="entry name" value="PAK_BD"/>
</dbReference>
<dbReference type="GO" id="GO:0004674">
    <property type="term" value="F:protein serine/threonine kinase activity"/>
    <property type="evidence" value="ECO:0007669"/>
    <property type="project" value="UniProtKB-KW"/>
</dbReference>
<feature type="compositionally biased region" description="Polar residues" evidence="15">
    <location>
        <begin position="26"/>
        <end position="70"/>
    </location>
</feature>
<evidence type="ECO:0000256" key="12">
    <source>
        <dbReference type="ARBA" id="ARBA00023212"/>
    </source>
</evidence>
<comment type="similarity">
    <text evidence="2">Belongs to the protein kinase superfamily. STE Ser/Thr protein kinase family. STE20 subfamily.</text>
</comment>
<keyword evidence="10" id="KW-0418">Kinase</keyword>
<keyword evidence="8" id="KW-0808">Transferase</keyword>
<dbReference type="Gene3D" id="3.90.810.10">
    <property type="entry name" value="CRIB domain"/>
    <property type="match status" value="1"/>
</dbReference>
<feature type="domain" description="Protein kinase" evidence="17">
    <location>
        <begin position="564"/>
        <end position="789"/>
    </location>
</feature>
<dbReference type="Gene3D" id="1.10.510.10">
    <property type="entry name" value="Transferase(Phosphotransferase) domain 1"/>
    <property type="match status" value="1"/>
</dbReference>
<dbReference type="Gene3D" id="3.30.200.20">
    <property type="entry name" value="Phosphorylase Kinase, domain 1"/>
    <property type="match status" value="1"/>
</dbReference>
<dbReference type="InterPro" id="IPR011993">
    <property type="entry name" value="PH-like_dom_sf"/>
</dbReference>
<dbReference type="InterPro" id="IPR036936">
    <property type="entry name" value="CRIB_dom_sf"/>
</dbReference>
<proteinExistence type="inferred from homology"/>
<reference evidence="19" key="1">
    <citation type="submission" date="2023-04" db="EMBL/GenBank/DDBJ databases">
        <title>Aspergillus oryzae NBRC 4228.</title>
        <authorList>
            <person name="Ichikawa N."/>
            <person name="Sato H."/>
            <person name="Tonouchi N."/>
        </authorList>
    </citation>
    <scope>NUCLEOTIDE SEQUENCE</scope>
    <source>
        <strain evidence="19">NBRC 4228</strain>
    </source>
</reference>
<evidence type="ECO:0000256" key="2">
    <source>
        <dbReference type="ARBA" id="ARBA00008874"/>
    </source>
</evidence>
<feature type="compositionally biased region" description="Polar residues" evidence="15">
    <location>
        <begin position="267"/>
        <end position="284"/>
    </location>
</feature>
<organism evidence="19 20">
    <name type="scientific">Aspergillus oryzae</name>
    <name type="common">Yellow koji mold</name>
    <dbReference type="NCBI Taxonomy" id="5062"/>
    <lineage>
        <taxon>Eukaryota</taxon>
        <taxon>Fungi</taxon>
        <taxon>Dikarya</taxon>
        <taxon>Ascomycota</taxon>
        <taxon>Pezizomycotina</taxon>
        <taxon>Eurotiomycetes</taxon>
        <taxon>Eurotiomycetidae</taxon>
        <taxon>Eurotiales</taxon>
        <taxon>Aspergillaceae</taxon>
        <taxon>Aspergillus</taxon>
        <taxon>Aspergillus subgen. Circumdati</taxon>
    </lineage>
</organism>
<dbReference type="Pfam" id="PF00786">
    <property type="entry name" value="PBD"/>
    <property type="match status" value="1"/>
</dbReference>
<dbReference type="EMBL" id="BSYA01000259">
    <property type="protein sequence ID" value="GMG37794.1"/>
    <property type="molecule type" value="Genomic_DNA"/>
</dbReference>
<dbReference type="AlphaFoldDB" id="A0AAN4Z046"/>
<dbReference type="FunFam" id="3.90.810.10:FF:000005">
    <property type="entry name" value="Non-specific serine/threonine protein kinase"/>
    <property type="match status" value="1"/>
</dbReference>
<keyword evidence="7" id="KW-0597">Phosphoprotein</keyword>
<dbReference type="InterPro" id="IPR011009">
    <property type="entry name" value="Kinase-like_dom_sf"/>
</dbReference>
<dbReference type="EC" id="2.7.11.1" evidence="3"/>
<dbReference type="Pfam" id="PF15413">
    <property type="entry name" value="PH_11"/>
    <property type="match status" value="1"/>
</dbReference>
<feature type="region of interest" description="Disordered" evidence="15">
    <location>
        <begin position="1"/>
        <end position="70"/>
    </location>
</feature>
<dbReference type="PROSITE" id="PS50011">
    <property type="entry name" value="PROTEIN_KINASE_DOM"/>
    <property type="match status" value="1"/>
</dbReference>
<evidence type="ECO:0000256" key="14">
    <source>
        <dbReference type="ARBA" id="ARBA00048679"/>
    </source>
</evidence>
<dbReference type="SMART" id="SM00285">
    <property type="entry name" value="PBD"/>
    <property type="match status" value="1"/>
</dbReference>
<evidence type="ECO:0000256" key="6">
    <source>
        <dbReference type="ARBA" id="ARBA00022527"/>
    </source>
</evidence>
<evidence type="ECO:0000256" key="11">
    <source>
        <dbReference type="ARBA" id="ARBA00022840"/>
    </source>
</evidence>
<feature type="compositionally biased region" description="Low complexity" evidence="15">
    <location>
        <begin position="406"/>
        <end position="417"/>
    </location>
</feature>
<evidence type="ECO:0000256" key="15">
    <source>
        <dbReference type="SAM" id="MobiDB-lite"/>
    </source>
</evidence>
<evidence type="ECO:0000256" key="10">
    <source>
        <dbReference type="ARBA" id="ARBA00022777"/>
    </source>
</evidence>
<evidence type="ECO:0000256" key="4">
    <source>
        <dbReference type="ARBA" id="ARBA00022490"/>
    </source>
</evidence>
<evidence type="ECO:0000259" key="17">
    <source>
        <dbReference type="PROSITE" id="PS50011"/>
    </source>
</evidence>
<sequence>MYSPDQFMNPGPAPRPPAERPKLNLPANSSNTVASFSQMSLDSPGTPGSANLSLFPNTSTPSLTQTKTNQSGQGGVAVIKEGYVRCKEDKFLATWNQRYLILREFRLDFLKNETGRVVLSIPLQTVTAVSRSEDTRMAFEVIRLANPKDATSKAALITRDVPTKSITCEVKSDDEIYDWIDKIYERCPGMGGVSNPTNFSHRVHVGFDPRTGAFVGLPPEWEKLLTASAITKEDYKKNPQAVIEVLEFYSDIKMREQNPQYYAGLASPQSSQQPKPYNSNTVGSSIAPPRPPPPAPSQRLDSGHSNRSAGSSPSPVHSKSDPDRALEQQQQLERMKEMADQERRRMEEGARRTRQREEEQNRLDQEAYNASLPKTRVPLAKQELGGYGADSSMNERYKPSRPAPQAPSSARQDSARQLTAQRPAPAPPSSNQGQRPGEYGSANGPGIARTPGSDQSSPNSRYPAHDPRAQSSAARSQNNGTKQQAQGPPPSKLPAPVQPVKPLNIANKQATNKNVPDGVRQAEAALTKKAEPRQREVRMSAMSENEVMDRLRSVVSKDNPNESYSKQRKIGQGASGSVYVARVKEHAVSPVARELYRQYGPRTQVAIKQMDLRSQPRKELIVNEIIVMKDSQHANIVNFLDSFLQEQSNELWVVMEFMEGGALTDVINNNPVIQEDQIATICSESKSKRATMVGTPYWMAPEVVKQKEYGPKVDCWSLGIMAIEMIESEPPYLNEEPLKALYLIATNGTPRLKKPEKLSKELKSFLSQCLCVDVRSRATAEELLAHEFLKSGCSLPSLAELLRWKKNNGQ</sequence>
<dbReference type="Pfam" id="PF00069">
    <property type="entry name" value="Pkinase"/>
    <property type="match status" value="2"/>
</dbReference>
<keyword evidence="11" id="KW-0067">ATP-binding</keyword>
<keyword evidence="6" id="KW-0723">Serine/threonine-protein kinase</keyword>
<dbReference type="Proteomes" id="UP001165205">
    <property type="component" value="Unassembled WGS sequence"/>
</dbReference>
<dbReference type="InterPro" id="IPR001849">
    <property type="entry name" value="PH_domain"/>
</dbReference>
<dbReference type="PANTHER" id="PTHR45832:SF22">
    <property type="entry name" value="SERINE_THREONINE-PROTEIN KINASE SAMKA-RELATED"/>
    <property type="match status" value="1"/>
</dbReference>
<feature type="compositionally biased region" description="Polar residues" evidence="15">
    <location>
        <begin position="299"/>
        <end position="317"/>
    </location>
</feature>
<dbReference type="InterPro" id="IPR000095">
    <property type="entry name" value="CRIB_dom"/>
</dbReference>
<evidence type="ECO:0000256" key="1">
    <source>
        <dbReference type="ARBA" id="ARBA00004245"/>
    </source>
</evidence>
<dbReference type="Gene3D" id="2.30.29.30">
    <property type="entry name" value="Pleckstrin-homology domain (PH domain)/Phosphotyrosine-binding domain (PTB)"/>
    <property type="match status" value="1"/>
</dbReference>
<evidence type="ECO:0000313" key="19">
    <source>
        <dbReference type="EMBL" id="GMG37794.1"/>
    </source>
</evidence>
<dbReference type="SUPFAM" id="SSF50729">
    <property type="entry name" value="PH domain-like"/>
    <property type="match status" value="1"/>
</dbReference>